<dbReference type="InterPro" id="IPR018219">
    <property type="entry name" value="Tpx_CS"/>
</dbReference>
<feature type="domain" description="Thioredoxin" evidence="6">
    <location>
        <begin position="24"/>
        <end position="174"/>
    </location>
</feature>
<evidence type="ECO:0000256" key="3">
    <source>
        <dbReference type="ARBA" id="ARBA00023002"/>
    </source>
</evidence>
<dbReference type="InterPro" id="IPR050455">
    <property type="entry name" value="Tpx_Peroxidase_subfamily"/>
</dbReference>
<dbReference type="PROSITE" id="PS01265">
    <property type="entry name" value="TPX"/>
    <property type="match status" value="1"/>
</dbReference>
<organism evidence="7 8">
    <name type="scientific">Eiseniibacteriota bacterium</name>
    <dbReference type="NCBI Taxonomy" id="2212470"/>
    <lineage>
        <taxon>Bacteria</taxon>
        <taxon>Candidatus Eiseniibacteriota</taxon>
    </lineage>
</organism>
<dbReference type="SUPFAM" id="SSF52833">
    <property type="entry name" value="Thioredoxin-like"/>
    <property type="match status" value="1"/>
</dbReference>
<evidence type="ECO:0000256" key="1">
    <source>
        <dbReference type="ARBA" id="ARBA00022559"/>
    </source>
</evidence>
<accession>A0A938BQP3</accession>
<dbReference type="EMBL" id="VGIY01000128">
    <property type="protein sequence ID" value="MBM3317460.1"/>
    <property type="molecule type" value="Genomic_DNA"/>
</dbReference>
<dbReference type="Proteomes" id="UP000748308">
    <property type="component" value="Unassembled WGS sequence"/>
</dbReference>
<keyword evidence="1 7" id="KW-0575">Peroxidase</keyword>
<dbReference type="InterPro" id="IPR013740">
    <property type="entry name" value="Redoxin"/>
</dbReference>
<protein>
    <submittedName>
        <fullName evidence="7">Thiol peroxidase</fullName>
        <ecNumber evidence="7">1.11.1.-</ecNumber>
    </submittedName>
</protein>
<dbReference type="EC" id="1.11.1.-" evidence="7"/>
<keyword evidence="5" id="KW-0676">Redox-active center</keyword>
<keyword evidence="2" id="KW-0049">Antioxidant</keyword>
<dbReference type="PANTHER" id="PTHR43110:SF1">
    <property type="entry name" value="THIOL PEROXIDASE"/>
    <property type="match status" value="1"/>
</dbReference>
<dbReference type="Gene3D" id="3.40.30.10">
    <property type="entry name" value="Glutaredoxin"/>
    <property type="match status" value="1"/>
</dbReference>
<keyword evidence="3 7" id="KW-0560">Oxidoreductase</keyword>
<dbReference type="GO" id="GO:0008379">
    <property type="term" value="F:thioredoxin peroxidase activity"/>
    <property type="evidence" value="ECO:0007669"/>
    <property type="project" value="InterPro"/>
</dbReference>
<evidence type="ECO:0000259" key="6">
    <source>
        <dbReference type="PROSITE" id="PS51352"/>
    </source>
</evidence>
<comment type="caution">
    <text evidence="7">The sequence shown here is derived from an EMBL/GenBank/DDBJ whole genome shotgun (WGS) entry which is preliminary data.</text>
</comment>
<proteinExistence type="predicted"/>
<evidence type="ECO:0000256" key="4">
    <source>
        <dbReference type="ARBA" id="ARBA00023157"/>
    </source>
</evidence>
<evidence type="ECO:0000256" key="2">
    <source>
        <dbReference type="ARBA" id="ARBA00022862"/>
    </source>
</evidence>
<evidence type="ECO:0000256" key="5">
    <source>
        <dbReference type="ARBA" id="ARBA00023284"/>
    </source>
</evidence>
<dbReference type="CDD" id="cd03014">
    <property type="entry name" value="PRX_Atyp2cys"/>
    <property type="match status" value="1"/>
</dbReference>
<gene>
    <name evidence="7" type="primary">tpx</name>
    <name evidence="7" type="ORF">FJY75_06365</name>
</gene>
<evidence type="ECO:0000313" key="7">
    <source>
        <dbReference type="EMBL" id="MBM3317460.1"/>
    </source>
</evidence>
<evidence type="ECO:0000313" key="8">
    <source>
        <dbReference type="Proteomes" id="UP000748308"/>
    </source>
</evidence>
<dbReference type="PANTHER" id="PTHR43110">
    <property type="entry name" value="THIOL PEROXIDASE"/>
    <property type="match status" value="1"/>
</dbReference>
<name>A0A938BQP3_UNCEI</name>
<sequence>MDLVERQGVVTMKGRPVVLQGPSVEVGRPAPGFRVVDGSFQPVELGAFAGRPLLISTVQSLDTGVCALQTKRFHEEVARLPADVVYIVLSTDLPFAQKRFCETEKVDRAHVLSDHVWRDFGLRYGVLIKDLGLLARAVFVIGRDGRLVYKQIVSELSEHPGYDEALEAIRAAAG</sequence>
<dbReference type="AlphaFoldDB" id="A0A938BQP3"/>
<dbReference type="NCBIfam" id="NF001808">
    <property type="entry name" value="PRK00522.1"/>
    <property type="match status" value="1"/>
</dbReference>
<dbReference type="InterPro" id="IPR002065">
    <property type="entry name" value="TPX"/>
</dbReference>
<dbReference type="InterPro" id="IPR036249">
    <property type="entry name" value="Thioredoxin-like_sf"/>
</dbReference>
<dbReference type="PROSITE" id="PS51352">
    <property type="entry name" value="THIOREDOXIN_2"/>
    <property type="match status" value="1"/>
</dbReference>
<reference evidence="7" key="1">
    <citation type="submission" date="2019-03" db="EMBL/GenBank/DDBJ databases">
        <title>Lake Tanganyika Metagenome-Assembled Genomes (MAGs).</title>
        <authorList>
            <person name="Tran P."/>
        </authorList>
    </citation>
    <scope>NUCLEOTIDE SEQUENCE</scope>
    <source>
        <strain evidence="7">M_DeepCast_400m_m2_100</strain>
    </source>
</reference>
<dbReference type="InterPro" id="IPR013766">
    <property type="entry name" value="Thioredoxin_domain"/>
</dbReference>
<keyword evidence="4" id="KW-1015">Disulfide bond</keyword>
<dbReference type="Pfam" id="PF08534">
    <property type="entry name" value="Redoxin"/>
    <property type="match status" value="1"/>
</dbReference>